<dbReference type="KEGG" id="xor:XOC_3027"/>
<evidence type="ECO:0000313" key="1">
    <source>
        <dbReference type="EMBL" id="AEQ97127.1"/>
    </source>
</evidence>
<protein>
    <submittedName>
        <fullName evidence="1">Uncharacterized protein</fullName>
    </submittedName>
</protein>
<dbReference type="Proteomes" id="UP000008851">
    <property type="component" value="Chromosome"/>
</dbReference>
<reference evidence="1 2" key="1">
    <citation type="journal article" date="2011" name="J. Bacteriol.">
        <title>Two new complete genome sequences offer insight into host and tissue specificity of plant pathogenic Xanthomonas spp.</title>
        <authorList>
            <person name="Bogdanove A.J."/>
            <person name="Koebnik R."/>
            <person name="Lu H."/>
            <person name="Furutani A."/>
            <person name="Angiuoli S.V."/>
            <person name="Patil P.B."/>
            <person name="Van Sluys M.A."/>
            <person name="Ryan R.P."/>
            <person name="Meyer D.F."/>
            <person name="Han S.W."/>
            <person name="Aparna G."/>
            <person name="Rajaram M."/>
            <person name="Delcher A.L."/>
            <person name="Phillippy A.M."/>
            <person name="Puiu D."/>
            <person name="Schatz M.C."/>
            <person name="Shumway M."/>
            <person name="Sommer D.D."/>
            <person name="Trapnell C."/>
            <person name="Benahmed F."/>
            <person name="Dimitrov G."/>
            <person name="Madupu R."/>
            <person name="Radune D."/>
            <person name="Sullivan S."/>
            <person name="Jha G."/>
            <person name="Ishihara H."/>
            <person name="Lee S.W."/>
            <person name="Pandey A."/>
            <person name="Sharma V."/>
            <person name="Sriariyanun M."/>
            <person name="Szurek B."/>
            <person name="Vera-Cruz C.M."/>
            <person name="Dorman K.S."/>
            <person name="Ronald P.C."/>
            <person name="Verdier V."/>
            <person name="Dow J.M."/>
            <person name="Sonti R.V."/>
            <person name="Tsuge S."/>
            <person name="Brendel V.P."/>
            <person name="Rabinowicz P.D."/>
            <person name="Leach J.E."/>
            <person name="White F.F."/>
            <person name="Salzberg S.L."/>
        </authorList>
    </citation>
    <scope>NUCLEOTIDE SEQUENCE [LARGE SCALE GENOMIC DNA]</scope>
    <source>
        <strain evidence="1 2">BLS256</strain>
    </source>
</reference>
<evidence type="ECO:0000313" key="2">
    <source>
        <dbReference type="Proteomes" id="UP000008851"/>
    </source>
</evidence>
<gene>
    <name evidence="1" type="ORF">XOC_3027</name>
</gene>
<sequence length="55" mass="6232">MTDDAKQPVLQRRFRPPLRAMTQRPFDRHLRQIVGIGRVAGNGACEAPKNLFTIS</sequence>
<accession>G7TLX6</accession>
<organism evidence="1 2">
    <name type="scientific">Xanthomonas oryzae pv. oryzicola (strain BLS256)</name>
    <dbReference type="NCBI Taxonomy" id="383407"/>
    <lineage>
        <taxon>Bacteria</taxon>
        <taxon>Pseudomonadati</taxon>
        <taxon>Pseudomonadota</taxon>
        <taxon>Gammaproteobacteria</taxon>
        <taxon>Lysobacterales</taxon>
        <taxon>Lysobacteraceae</taxon>
        <taxon>Xanthomonas</taxon>
    </lineage>
</organism>
<dbReference type="HOGENOM" id="CLU_3031399_0_0_6"/>
<proteinExistence type="predicted"/>
<dbReference type="EMBL" id="CP003057">
    <property type="protein sequence ID" value="AEQ97127.1"/>
    <property type="molecule type" value="Genomic_DNA"/>
</dbReference>
<name>G7TLX6_XANOB</name>
<dbReference type="AlphaFoldDB" id="G7TLX6"/>